<dbReference type="EMBL" id="UOFT01000079">
    <property type="protein sequence ID" value="VAW99505.1"/>
    <property type="molecule type" value="Genomic_DNA"/>
</dbReference>
<dbReference type="PIRSF" id="PIRSF015558">
    <property type="entry name" value="Txn_reg_DeoR_prd"/>
    <property type="match status" value="1"/>
</dbReference>
<proteinExistence type="predicted"/>
<protein>
    <submittedName>
        <fullName evidence="4">COGs COG2378</fullName>
    </submittedName>
</protein>
<feature type="domain" description="DNA-binding transcriptional repressor CapW C-terminal dimerisation" evidence="2">
    <location>
        <begin position="230"/>
        <end position="300"/>
    </location>
</feature>
<organism evidence="4">
    <name type="scientific">hydrothermal vent metagenome</name>
    <dbReference type="NCBI Taxonomy" id="652676"/>
    <lineage>
        <taxon>unclassified sequences</taxon>
        <taxon>metagenomes</taxon>
        <taxon>ecological metagenomes</taxon>
    </lineage>
</organism>
<evidence type="ECO:0000259" key="2">
    <source>
        <dbReference type="Pfam" id="PF26107"/>
    </source>
</evidence>
<evidence type="ECO:0000259" key="3">
    <source>
        <dbReference type="Pfam" id="PF26109"/>
    </source>
</evidence>
<dbReference type="InterPro" id="IPR059019">
    <property type="entry name" value="WHD_CapW"/>
</dbReference>
<reference evidence="4" key="1">
    <citation type="submission" date="2018-06" db="EMBL/GenBank/DDBJ databases">
        <authorList>
            <person name="Zhirakovskaya E."/>
        </authorList>
    </citation>
    <scope>NUCLEOTIDE SEQUENCE</scope>
</reference>
<feature type="domain" description="WYL" evidence="1">
    <location>
        <begin position="136"/>
        <end position="210"/>
    </location>
</feature>
<evidence type="ECO:0000259" key="1">
    <source>
        <dbReference type="Pfam" id="PF13280"/>
    </source>
</evidence>
<dbReference type="InterPro" id="IPR051534">
    <property type="entry name" value="CBASS_pafABC_assoc_protein"/>
</dbReference>
<gene>
    <name evidence="4" type="ORF">MNBD_GAMMA23-1851</name>
</gene>
<evidence type="ECO:0000313" key="4">
    <source>
        <dbReference type="EMBL" id="VAW99505.1"/>
    </source>
</evidence>
<dbReference type="PROSITE" id="PS52050">
    <property type="entry name" value="WYL"/>
    <property type="match status" value="1"/>
</dbReference>
<dbReference type="InterPro" id="IPR059020">
    <property type="entry name" value="CapW_CTD"/>
</dbReference>
<dbReference type="InterPro" id="IPR016634">
    <property type="entry name" value="CapW-like"/>
</dbReference>
<dbReference type="PANTHER" id="PTHR34580:SF3">
    <property type="entry name" value="PROTEIN PAFB"/>
    <property type="match status" value="1"/>
</dbReference>
<dbReference type="Pfam" id="PF26107">
    <property type="entry name" value="BrxR_CTD"/>
    <property type="match status" value="1"/>
</dbReference>
<name>A0A3B1A0V6_9ZZZZ</name>
<dbReference type="Pfam" id="PF13280">
    <property type="entry name" value="WYL"/>
    <property type="match status" value="1"/>
</dbReference>
<dbReference type="AlphaFoldDB" id="A0A3B1A0V6"/>
<accession>A0A3B1A0V6</accession>
<dbReference type="Pfam" id="PF26109">
    <property type="entry name" value="WHD_BrxR"/>
    <property type="match status" value="1"/>
</dbReference>
<feature type="domain" description="DNA-binding transcriptional repressor CapW winged helix-turn-helix" evidence="3">
    <location>
        <begin position="24"/>
        <end position="96"/>
    </location>
</feature>
<dbReference type="PANTHER" id="PTHR34580">
    <property type="match status" value="1"/>
</dbReference>
<sequence length="309" mass="35285">MDNDKNKDKNSQAQAIGRLKWANRQRLQYIEIMAFYTGVVTRSDVAKTFGLSDAAATKDLNLYNQIAPDNLIYRHTVFGFVPSEHFEAIIADLSPNTALPMIANNLTIVGGAEPQHLVYGIPVEPLPLPTRLPNKEILAQIIRATRQHKKLHLNYLSLSDRHDDELKTDNTRIIEPHALVNTGLRWHIRAYNAETFDFRDFVLSRISDAAILEIGAESSPEFDDNWVERVNLKLKPHPKLNERKRQSLLLDYDATDGVIELQVRGALLAYLLQRLSVDTTEDFSMNPNAYQLVIVNRDEIEPFAEWIFN</sequence>
<dbReference type="InterPro" id="IPR026881">
    <property type="entry name" value="WYL_dom"/>
</dbReference>